<dbReference type="RefSeq" id="WP_118402367.1">
    <property type="nucleotide sequence ID" value="NZ_JADNFX010000002.1"/>
</dbReference>
<accession>A0A412IK06</accession>
<dbReference type="Gene3D" id="3.40.50.2000">
    <property type="entry name" value="Glycogen Phosphorylase B"/>
    <property type="match status" value="2"/>
</dbReference>
<dbReference type="PANTHER" id="PTHR46401">
    <property type="entry name" value="GLYCOSYLTRANSFERASE WBBK-RELATED"/>
    <property type="match status" value="1"/>
</dbReference>
<reference evidence="3 4" key="1">
    <citation type="submission" date="2018-08" db="EMBL/GenBank/DDBJ databases">
        <title>A genome reference for cultivated species of the human gut microbiota.</title>
        <authorList>
            <person name="Zou Y."/>
            <person name="Xue W."/>
            <person name="Luo G."/>
        </authorList>
    </citation>
    <scope>NUCLEOTIDE SEQUENCE [LARGE SCALE GENOMIC DNA]</scope>
    <source>
        <strain evidence="3 4">AF22-3AC</strain>
    </source>
</reference>
<name>A0A412IK06_9BACE</name>
<dbReference type="GO" id="GO:0009103">
    <property type="term" value="P:lipopolysaccharide biosynthetic process"/>
    <property type="evidence" value="ECO:0007669"/>
    <property type="project" value="TreeGrafter"/>
</dbReference>
<dbReference type="InterPro" id="IPR001296">
    <property type="entry name" value="Glyco_trans_1"/>
</dbReference>
<dbReference type="Pfam" id="PF00534">
    <property type="entry name" value="Glycos_transf_1"/>
    <property type="match status" value="1"/>
</dbReference>
<keyword evidence="1 3" id="KW-0808">Transferase</keyword>
<dbReference type="SUPFAM" id="SSF53756">
    <property type="entry name" value="UDP-Glycosyltransferase/glycogen phosphorylase"/>
    <property type="match status" value="1"/>
</dbReference>
<dbReference type="AlphaFoldDB" id="A0A412IK06"/>
<organism evidence="3 4">
    <name type="scientific">Bacteroides cellulosilyticus</name>
    <dbReference type="NCBI Taxonomy" id="246787"/>
    <lineage>
        <taxon>Bacteria</taxon>
        <taxon>Pseudomonadati</taxon>
        <taxon>Bacteroidota</taxon>
        <taxon>Bacteroidia</taxon>
        <taxon>Bacteroidales</taxon>
        <taxon>Bacteroidaceae</taxon>
        <taxon>Bacteroides</taxon>
    </lineage>
</organism>
<dbReference type="EMBL" id="QRVJ01000005">
    <property type="protein sequence ID" value="RGS37870.1"/>
    <property type="molecule type" value="Genomic_DNA"/>
</dbReference>
<evidence type="ECO:0000259" key="2">
    <source>
        <dbReference type="Pfam" id="PF00534"/>
    </source>
</evidence>
<evidence type="ECO:0000313" key="4">
    <source>
        <dbReference type="Proteomes" id="UP000283341"/>
    </source>
</evidence>
<proteinExistence type="predicted"/>
<feature type="domain" description="Glycosyl transferase family 1" evidence="2">
    <location>
        <begin position="154"/>
        <end position="296"/>
    </location>
</feature>
<dbReference type="PANTHER" id="PTHR46401:SF2">
    <property type="entry name" value="GLYCOSYLTRANSFERASE WBBK-RELATED"/>
    <property type="match status" value="1"/>
</dbReference>
<dbReference type="Proteomes" id="UP000283341">
    <property type="component" value="Unassembled WGS sequence"/>
</dbReference>
<evidence type="ECO:0000256" key="1">
    <source>
        <dbReference type="ARBA" id="ARBA00022679"/>
    </source>
</evidence>
<comment type="caution">
    <text evidence="3">The sequence shown here is derived from an EMBL/GenBank/DDBJ whole genome shotgun (WGS) entry which is preliminary data.</text>
</comment>
<protein>
    <submittedName>
        <fullName evidence="3">Glycosyltransferase</fullName>
    </submittedName>
</protein>
<dbReference type="GO" id="GO:0016757">
    <property type="term" value="F:glycosyltransferase activity"/>
    <property type="evidence" value="ECO:0007669"/>
    <property type="project" value="InterPro"/>
</dbReference>
<evidence type="ECO:0000313" key="3">
    <source>
        <dbReference type="EMBL" id="RGS37870.1"/>
    </source>
</evidence>
<gene>
    <name evidence="3" type="ORF">DWX97_09070</name>
</gene>
<sequence>MKKILFFPQKTSNEYTSIMRDCIDKEKYILCKNNSLFDFLFADIIHLNWYENLSPNPLKLYLGFIIKLFYLYFLFVTKKRVVYTLHNKLPHDKSNLALSKYLMDFVLRISDVIILHSKYSINFVPEKYRLKTAYIPHPSYEGIYENIMESPLHRKENSKLVVLTFGAIKPYKNIESIIKIANDISDLNIEFWICGICNSDDYKIELKNKVRTDNVIFDFRFIDNGEIPSLLSKVDIILIPYNVESSLNSGVAILAFSYAKTVISTEIGTVLDFLDSGMVYVYNNSQNDELKNTLCSIYDEIQKDSHFLEVKGSGMLEYVRRHNNVDFIKKELAKVYL</sequence>